<name>A0A7R9BW81_9CRUS</name>
<dbReference type="Proteomes" id="UP000678499">
    <property type="component" value="Unassembled WGS sequence"/>
</dbReference>
<dbReference type="AlphaFoldDB" id="A0A7R9BW81"/>
<keyword evidence="2" id="KW-1185">Reference proteome</keyword>
<organism evidence="1">
    <name type="scientific">Notodromas monacha</name>
    <dbReference type="NCBI Taxonomy" id="399045"/>
    <lineage>
        <taxon>Eukaryota</taxon>
        <taxon>Metazoa</taxon>
        <taxon>Ecdysozoa</taxon>
        <taxon>Arthropoda</taxon>
        <taxon>Crustacea</taxon>
        <taxon>Oligostraca</taxon>
        <taxon>Ostracoda</taxon>
        <taxon>Podocopa</taxon>
        <taxon>Podocopida</taxon>
        <taxon>Cypridocopina</taxon>
        <taxon>Cypridoidea</taxon>
        <taxon>Cyprididae</taxon>
        <taxon>Notodromas</taxon>
    </lineage>
</organism>
<evidence type="ECO:0000313" key="1">
    <source>
        <dbReference type="EMBL" id="CAD7281110.1"/>
    </source>
</evidence>
<proteinExistence type="predicted"/>
<dbReference type="EMBL" id="CAJPEX010002627">
    <property type="protein sequence ID" value="CAG0921262.1"/>
    <property type="molecule type" value="Genomic_DNA"/>
</dbReference>
<gene>
    <name evidence="1" type="ORF">NMOB1V02_LOCUS8762</name>
</gene>
<protein>
    <submittedName>
        <fullName evidence="1">Uncharacterized protein</fullName>
    </submittedName>
</protein>
<evidence type="ECO:0000313" key="2">
    <source>
        <dbReference type="Proteomes" id="UP000678499"/>
    </source>
</evidence>
<reference evidence="1" key="1">
    <citation type="submission" date="2020-11" db="EMBL/GenBank/DDBJ databases">
        <authorList>
            <person name="Tran Van P."/>
        </authorList>
    </citation>
    <scope>NUCLEOTIDE SEQUENCE</scope>
</reference>
<sequence length="269" mass="29401">MYLTETVVNLVVVDLEVVVEEEGIQEVVDQDKAMVEAQDKEMVDLENQVEVMVVDLEDQVEVVAVTLEVMGVTSGVMNMNTAMVMVMDMNTAMVMDMNTAMVMDMNTAMVMDMNTAMVMVLVIEEDLGLEVLADQGLDLEDLADLGWHPEDLVASLSLDLWVALFQLDYLGSLMALPLVAMVATIVTAEAPQNLELDLSPAEEVPAVVDDLVVDEQRYYGGPYYGRPYYGRPYYGGGGVYRGAGVAIRGPHGGGIYVGRGGGYRRPYYG</sequence>
<accession>A0A7R9BW81</accession>
<dbReference type="EMBL" id="OA884664">
    <property type="protein sequence ID" value="CAD7281110.1"/>
    <property type="molecule type" value="Genomic_DNA"/>
</dbReference>